<feature type="non-terminal residue" evidence="1">
    <location>
        <position position="1"/>
    </location>
</feature>
<sequence>ALKQSHARLYGAEAIAKEEATAAMREARTWESRMTADMAAESQARLGLIGQIPATQGRNATVADLPPSGRASKASPVDQLQAQADWLTKNNAPRSMLNPLLEKISLVSQHMAAAEHNSAQAENQRALQAKTTLDTIGGIAGTAARSPIDYLSITSNPAYRQYLPPGLTGNYWTDKPALQAIADASVEQKDKIRLAQEKLNTDSQIKLRDAETKTAVARERVLSLRADDLKTVADNGGKTNGPNSVSTREKNNQAIRASEERVFAAQLKFAPMIPLDPDVLKQNIGRMYTMADRRIVRVMGIDANKEPILHLVEAPERKRLLRDKILAQPDVDSSRGEIQ</sequence>
<protein>
    <submittedName>
        <fullName evidence="1">Uncharacterized protein</fullName>
    </submittedName>
</protein>
<name>A0A6J7X8L9_9CAUD</name>
<organism evidence="1">
    <name type="scientific">uncultured Caudovirales phage</name>
    <dbReference type="NCBI Taxonomy" id="2100421"/>
    <lineage>
        <taxon>Viruses</taxon>
        <taxon>Duplodnaviria</taxon>
        <taxon>Heunggongvirae</taxon>
        <taxon>Uroviricota</taxon>
        <taxon>Caudoviricetes</taxon>
        <taxon>Peduoviridae</taxon>
        <taxon>Maltschvirus</taxon>
        <taxon>Maltschvirus maltsch</taxon>
    </lineage>
</organism>
<gene>
    <name evidence="1" type="ORF">UFOVP1527_1</name>
</gene>
<evidence type="ECO:0000313" key="1">
    <source>
        <dbReference type="EMBL" id="CAB5227083.1"/>
    </source>
</evidence>
<accession>A0A6J7X8L9</accession>
<reference evidence="1" key="1">
    <citation type="submission" date="2020-05" db="EMBL/GenBank/DDBJ databases">
        <authorList>
            <person name="Chiriac C."/>
            <person name="Salcher M."/>
            <person name="Ghai R."/>
            <person name="Kavagutti S V."/>
        </authorList>
    </citation>
    <scope>NUCLEOTIDE SEQUENCE</scope>
</reference>
<proteinExistence type="predicted"/>
<dbReference type="EMBL" id="LR798373">
    <property type="protein sequence ID" value="CAB5227083.1"/>
    <property type="molecule type" value="Genomic_DNA"/>
</dbReference>